<evidence type="ECO:0000313" key="1">
    <source>
        <dbReference type="EMBL" id="QIE58630.1"/>
    </source>
</evidence>
<sequence length="127" mass="14323">MRQVSILIFALFFFSSCEKETFVDYYVDNQSSSVISVDGTNIIASSDIDKTINPNERKDVATWSKRGKETDYFEPTSMFGNDMVITNAAGDTLTKDYKVLSNWASNVDDQRTSASHEYVLVITDSDF</sequence>
<dbReference type="PROSITE" id="PS51257">
    <property type="entry name" value="PROKAR_LIPOPROTEIN"/>
    <property type="match status" value="1"/>
</dbReference>
<name>A0A6G6GJF4_9FLAO</name>
<keyword evidence="2" id="KW-1185">Reference proteome</keyword>
<dbReference type="KEGG" id="mgel:G5B37_03360"/>
<dbReference type="Proteomes" id="UP000505306">
    <property type="component" value="Chromosome"/>
</dbReference>
<dbReference type="EMBL" id="CP049057">
    <property type="protein sequence ID" value="QIE58630.1"/>
    <property type="molecule type" value="Genomic_DNA"/>
</dbReference>
<dbReference type="AlphaFoldDB" id="A0A6G6GJF4"/>
<protein>
    <submittedName>
        <fullName evidence="1">Uncharacterized protein</fullName>
    </submittedName>
</protein>
<evidence type="ECO:0000313" key="2">
    <source>
        <dbReference type="Proteomes" id="UP000505306"/>
    </source>
</evidence>
<dbReference type="RefSeq" id="WP_164678663.1">
    <property type="nucleotide sequence ID" value="NZ_CP049057.1"/>
</dbReference>
<proteinExistence type="predicted"/>
<gene>
    <name evidence="1" type="ORF">G5B37_03360</name>
</gene>
<accession>A0A6G6GJF4</accession>
<organism evidence="1 2">
    <name type="scientific">Rasiella rasia</name>
    <dbReference type="NCBI Taxonomy" id="2744027"/>
    <lineage>
        <taxon>Bacteria</taxon>
        <taxon>Pseudomonadati</taxon>
        <taxon>Bacteroidota</taxon>
        <taxon>Flavobacteriia</taxon>
        <taxon>Flavobacteriales</taxon>
        <taxon>Flavobacteriaceae</taxon>
        <taxon>Rasiella</taxon>
    </lineage>
</organism>
<reference evidence="1 2" key="1">
    <citation type="submission" date="2020-02" db="EMBL/GenBank/DDBJ databases">
        <title>Complete genome sequence of Flavobacteriaceae bacterium.</title>
        <authorList>
            <person name="Kim S.-J."/>
            <person name="Kim Y.-S."/>
            <person name="Kim K.-H."/>
        </authorList>
    </citation>
    <scope>NUCLEOTIDE SEQUENCE [LARGE SCALE GENOMIC DNA]</scope>
    <source>
        <strain evidence="1 2">RR4-40</strain>
    </source>
</reference>